<evidence type="ECO:0000313" key="2">
    <source>
        <dbReference type="Proteomes" id="UP000186698"/>
    </source>
</evidence>
<dbReference type="GO" id="GO:0005938">
    <property type="term" value="C:cell cortex"/>
    <property type="evidence" value="ECO:0000318"/>
    <property type="project" value="GO_Central"/>
</dbReference>
<dbReference type="Gene3D" id="2.30.42.10">
    <property type="match status" value="1"/>
</dbReference>
<dbReference type="OrthoDB" id="10058001at2759"/>
<dbReference type="Pfam" id="PF00595">
    <property type="entry name" value="PDZ"/>
    <property type="match status" value="1"/>
</dbReference>
<keyword evidence="2" id="KW-1185">Reference proteome</keyword>
<dbReference type="PROSITE" id="PS50106">
    <property type="entry name" value="PDZ"/>
    <property type="match status" value="1"/>
</dbReference>
<dbReference type="InterPro" id="IPR036034">
    <property type="entry name" value="PDZ_sf"/>
</dbReference>
<dbReference type="CTD" id="108714359"/>
<dbReference type="GO" id="GO:0005634">
    <property type="term" value="C:nucleus"/>
    <property type="evidence" value="ECO:0000318"/>
    <property type="project" value="GO_Central"/>
</dbReference>
<dbReference type="GeneID" id="108714359"/>
<evidence type="ECO:0000256" key="1">
    <source>
        <dbReference type="SAM" id="MobiDB-lite"/>
    </source>
</evidence>
<feature type="compositionally biased region" description="Basic and acidic residues" evidence="1">
    <location>
        <begin position="682"/>
        <end position="717"/>
    </location>
</feature>
<reference evidence="3" key="1">
    <citation type="submission" date="2025-08" db="UniProtKB">
        <authorList>
            <consortium name="RefSeq"/>
        </authorList>
    </citation>
    <scope>IDENTIFICATION</scope>
    <source>
        <strain evidence="3">J_2021</strain>
        <tissue evidence="3">Erythrocytes</tissue>
    </source>
</reference>
<dbReference type="GO" id="GO:0007098">
    <property type="term" value="P:centrosome cycle"/>
    <property type="evidence" value="ECO:0000318"/>
    <property type="project" value="GO_Central"/>
</dbReference>
<feature type="compositionally biased region" description="Basic and acidic residues" evidence="1">
    <location>
        <begin position="724"/>
        <end position="748"/>
    </location>
</feature>
<dbReference type="Xenbase" id="XB-GENE-6486263">
    <property type="gene designation" value="KIAA1614.L"/>
</dbReference>
<proteinExistence type="predicted"/>
<dbReference type="InterPro" id="IPR001478">
    <property type="entry name" value="PDZ"/>
</dbReference>
<dbReference type="InterPro" id="IPR051741">
    <property type="entry name" value="PAR6_homolog"/>
</dbReference>
<dbReference type="Pfam" id="PF15737">
    <property type="entry name" value="DUF4685"/>
    <property type="match status" value="1"/>
</dbReference>
<feature type="region of interest" description="Disordered" evidence="1">
    <location>
        <begin position="285"/>
        <end position="366"/>
    </location>
</feature>
<dbReference type="GO" id="GO:0007163">
    <property type="term" value="P:establishment or maintenance of cell polarity"/>
    <property type="evidence" value="ECO:0000318"/>
    <property type="project" value="GO_Central"/>
</dbReference>
<dbReference type="GO" id="GO:0060341">
    <property type="term" value="P:regulation of cellular localization"/>
    <property type="evidence" value="ECO:0000318"/>
    <property type="project" value="GO_Central"/>
</dbReference>
<protein>
    <submittedName>
        <fullName evidence="3">Uncharacterized protein kiaa1614.L</fullName>
    </submittedName>
</protein>
<feature type="compositionally biased region" description="Basic and acidic residues" evidence="1">
    <location>
        <begin position="318"/>
        <end position="335"/>
    </location>
</feature>
<feature type="region of interest" description="Disordered" evidence="1">
    <location>
        <begin position="192"/>
        <end position="240"/>
    </location>
</feature>
<dbReference type="PaxDb" id="8355-A0A1L8GMR3"/>
<feature type="region of interest" description="Disordered" evidence="1">
    <location>
        <begin position="445"/>
        <end position="538"/>
    </location>
</feature>
<dbReference type="Proteomes" id="UP000186698">
    <property type="component" value="Chromosome 4L"/>
</dbReference>
<dbReference type="SUPFAM" id="SSF50156">
    <property type="entry name" value="PDZ domain-like"/>
    <property type="match status" value="1"/>
</dbReference>
<feature type="compositionally biased region" description="Basic and acidic residues" evidence="1">
    <location>
        <begin position="755"/>
        <end position="795"/>
    </location>
</feature>
<name>A0A1L8GMR3_XENLA</name>
<organism evidence="2 3">
    <name type="scientific">Xenopus laevis</name>
    <name type="common">African clawed frog</name>
    <dbReference type="NCBI Taxonomy" id="8355"/>
    <lineage>
        <taxon>Eukaryota</taxon>
        <taxon>Metazoa</taxon>
        <taxon>Chordata</taxon>
        <taxon>Craniata</taxon>
        <taxon>Vertebrata</taxon>
        <taxon>Euteleostomi</taxon>
        <taxon>Amphibia</taxon>
        <taxon>Batrachia</taxon>
        <taxon>Anura</taxon>
        <taxon>Pipoidea</taxon>
        <taxon>Pipidae</taxon>
        <taxon>Xenopodinae</taxon>
        <taxon>Xenopus</taxon>
        <taxon>Xenopus</taxon>
    </lineage>
</organism>
<dbReference type="SMART" id="SM00228">
    <property type="entry name" value="PDZ"/>
    <property type="match status" value="1"/>
</dbReference>
<gene>
    <name evidence="4" type="primary">KIAA1614.L</name>
    <name evidence="3" type="synonym">kiaa1614.L</name>
</gene>
<dbReference type="PANTHER" id="PTHR14102">
    <property type="entry name" value="PAR-6-RELATED"/>
    <property type="match status" value="1"/>
</dbReference>
<evidence type="ECO:0000313" key="3">
    <source>
        <dbReference type="RefSeq" id="XP_018114001.1"/>
    </source>
</evidence>
<feature type="compositionally biased region" description="Low complexity" evidence="1">
    <location>
        <begin position="286"/>
        <end position="301"/>
    </location>
</feature>
<sequence length="1068" mass="118714">MAAEVNMREGLPYKDTVKSQVLKNNLILERTSNEYTDKGKPVVRETEPVMGTSVLQSKVKALKQKQKDLRTLEFHKGKDPLEDTLSVPQLRTYLTEETLNYTEHERVPCVNQESWGTEGFSNECEGVNYSQNKAESNAQKLPQDHLKEFPQDLFGSHHTDDELSFKSSSISLAERVERNRQELRWRFNSSPSLGEESIQDEVQNSSHGHVSRHDSWMVPGADADCDSGVSLPDPEGSRDLSIRHEQAKQLLHRARMKAKGVSPLRASHCVLPNAQSQLLQQRVPCASGADGGSLSDSSGSDYCSWHRSSRGSPSSHVRFQDESEHDVEERYRERQQQGPQSAGITPATPPARRSNGHIPWTQHLVPSGNENQCGTCGSYIKGLGGQKQSSEAFSTGSNLWNAHLGSRISQDVSINSPLGTKPSPHWILPSQPWRVHTELIRETHIGGDSTADSSGEDEVNRTQKKSCRALGPHRSSKNTQHNVESGSRTRTCSNPEQFADGRTKTTDIEKEKEMNPKSSLPQAEMKSSTPALKDPRTKMCVSNTETETAVRGHLHNSNVKAEKQIPIHYAEPRTTLNPINTTPKFGNECLDANPNPGALTIHGHVPVPPVGKAPSTGTPRSGRFTVRPEGTFHLSVGTSQGEKREQLRNEKGIPSDIVPKIKNETQAKLRVSDIHPLSLSEIRMKEEGRERPQKVKKTLNKEKPNERQEQRNPERPDVTNGQPESEKAHRSMRQRNAERRSVSKEQHNTEVTQTIRDHTDGETSDLLKDQLVKERNTAKKEHKRITGTDVQHDSTETVDVGASETGFAFREHPAQDKHLDHKAEDANQCVAPKSPMQPAARKGDIRSGMKKFLSSFGLSSRPKLERFQSSSLEQIFTPAARSSQAHARGDRERCEEAGKDGRLKKSPSLQSLKLVTQFHLPRKASSVQNLLGKSERSAVYITDDANTAPRRALSVEDIGSPGMPRVLGRVAEIYPDGTRLLQLQRPPQGSFGFSISSVNGRPDSGIYVQEMSDASTAKLFSGLLRVGDEILELNGTKVSTIAHEQLSKIMDRESTLSLRVLHQRRTKC</sequence>
<feature type="compositionally biased region" description="Polar residues" evidence="1">
    <location>
        <begin position="477"/>
        <end position="496"/>
    </location>
</feature>
<feature type="region of interest" description="Disordered" evidence="1">
    <location>
        <begin position="878"/>
        <end position="904"/>
    </location>
</feature>
<feature type="region of interest" description="Disordered" evidence="1">
    <location>
        <begin position="682"/>
        <end position="796"/>
    </location>
</feature>
<dbReference type="PANTHER" id="PTHR14102:SF12">
    <property type="entry name" value="CDNA SEQUENCE BC034090"/>
    <property type="match status" value="1"/>
</dbReference>
<dbReference type="AGR" id="Xenbase:XB-GENE-6486263"/>
<accession>A0A1L8GMR3</accession>
<dbReference type="InterPro" id="IPR032756">
    <property type="entry name" value="DUF4685"/>
</dbReference>
<dbReference type="OMA" id="GPGPCNK"/>
<feature type="compositionally biased region" description="Polar residues" evidence="1">
    <location>
        <begin position="516"/>
        <end position="530"/>
    </location>
</feature>
<dbReference type="RefSeq" id="XP_018114001.1">
    <property type="nucleotide sequence ID" value="XM_018258512.2"/>
</dbReference>
<dbReference type="AlphaFoldDB" id="A0A1L8GMR3"/>
<feature type="compositionally biased region" description="Basic and acidic residues" evidence="1">
    <location>
        <begin position="499"/>
        <end position="515"/>
    </location>
</feature>
<dbReference type="GO" id="GO:0016324">
    <property type="term" value="C:apical plasma membrane"/>
    <property type="evidence" value="ECO:0000318"/>
    <property type="project" value="GO_Central"/>
</dbReference>
<dbReference type="Bgee" id="108714359">
    <property type="expression patterns" value="Expressed in muscle tissue and 14 other cell types or tissues"/>
</dbReference>
<dbReference type="STRING" id="8355.A0A1L8GMR3"/>
<dbReference type="KEGG" id="xla:108714359"/>
<evidence type="ECO:0000313" key="4">
    <source>
        <dbReference type="Xenbase" id="XB-GENE-6486263"/>
    </source>
</evidence>
<feature type="compositionally biased region" description="Basic and acidic residues" evidence="1">
    <location>
        <begin position="887"/>
        <end position="903"/>
    </location>
</feature>